<dbReference type="PROSITE" id="PS51352">
    <property type="entry name" value="THIOREDOXIN_2"/>
    <property type="match status" value="1"/>
</dbReference>
<dbReference type="InterPro" id="IPR029759">
    <property type="entry name" value="GPX_AS"/>
</dbReference>
<comment type="similarity">
    <text evidence="1 4">Belongs to the glutathione peroxidase family.</text>
</comment>
<keyword evidence="2 4" id="KW-0575">Peroxidase</keyword>
<dbReference type="PROSITE" id="PS51355">
    <property type="entry name" value="GLUTATHIONE_PEROXID_3"/>
    <property type="match status" value="1"/>
</dbReference>
<dbReference type="PIRSF" id="PIRSF000303">
    <property type="entry name" value="Glutathion_perox"/>
    <property type="match status" value="1"/>
</dbReference>
<accession>A0ABY3RD30</accession>
<dbReference type="PROSITE" id="PS00460">
    <property type="entry name" value="GLUTATHIONE_PEROXID_1"/>
    <property type="match status" value="1"/>
</dbReference>
<evidence type="ECO:0000256" key="2">
    <source>
        <dbReference type="ARBA" id="ARBA00022559"/>
    </source>
</evidence>
<organism evidence="6 7">
    <name type="scientific">Bradyrhizobium ontarionense</name>
    <dbReference type="NCBI Taxonomy" id="2898149"/>
    <lineage>
        <taxon>Bacteria</taxon>
        <taxon>Pseudomonadati</taxon>
        <taxon>Pseudomonadota</taxon>
        <taxon>Alphaproteobacteria</taxon>
        <taxon>Hyphomicrobiales</taxon>
        <taxon>Nitrobacteraceae</taxon>
        <taxon>Bradyrhizobium</taxon>
    </lineage>
</organism>
<keyword evidence="3 4" id="KW-0560">Oxidoreductase</keyword>
<evidence type="ECO:0000313" key="6">
    <source>
        <dbReference type="EMBL" id="UFZ05320.1"/>
    </source>
</evidence>
<evidence type="ECO:0000259" key="5">
    <source>
        <dbReference type="PROSITE" id="PS51352"/>
    </source>
</evidence>
<dbReference type="RefSeq" id="WP_231323286.1">
    <property type="nucleotide sequence ID" value="NZ_CP088156.1"/>
</dbReference>
<dbReference type="PRINTS" id="PR01011">
    <property type="entry name" value="GLUTPROXDASE"/>
</dbReference>
<dbReference type="Pfam" id="PF00255">
    <property type="entry name" value="GSHPx"/>
    <property type="match status" value="1"/>
</dbReference>
<sequence length="191" mass="20655">MIDRRMVLIGIGASLSGATLMSRAGHADNAVSKMTAYRFSFPALAGEPIRLADFAGKPVLVVNTASQCGYTPQYTGLQQLWSEFHGRGLSMIAVPSNDFNQEPGIAGDIAELANKEYGVTFPMAAKAVVTGSNAHPFYRWAAEARPKETPRWNFHKYLIGRDGYLADVFASSVEPTDTRVKTAVARLLADG</sequence>
<dbReference type="InterPro" id="IPR000889">
    <property type="entry name" value="Glutathione_peroxidase"/>
</dbReference>
<dbReference type="SUPFAM" id="SSF52833">
    <property type="entry name" value="Thioredoxin-like"/>
    <property type="match status" value="1"/>
</dbReference>
<keyword evidence="7" id="KW-1185">Reference proteome</keyword>
<proteinExistence type="inferred from homology"/>
<feature type="domain" description="Thioredoxin" evidence="5">
    <location>
        <begin position="30"/>
        <end position="189"/>
    </location>
</feature>
<reference evidence="6" key="1">
    <citation type="journal article" date="2024" name="Antonie Van Leeuwenhoek">
        <title>Bradyrhizobium ontarionense sp. nov., a novel bacterial symbiont isolated from Aeschynomene indica (Indian jointvetch), harbours photosynthesis, nitrogen fixation and nitrous oxide (N2O) reductase genes.</title>
        <authorList>
            <person name="Bromfield E.S.P."/>
            <person name="Cloutier S."/>
        </authorList>
    </citation>
    <scope>NUCLEOTIDE SEQUENCE</scope>
    <source>
        <strain evidence="6">A19</strain>
    </source>
</reference>
<dbReference type="InterPro" id="IPR013766">
    <property type="entry name" value="Thioredoxin_domain"/>
</dbReference>
<evidence type="ECO:0000256" key="1">
    <source>
        <dbReference type="ARBA" id="ARBA00006926"/>
    </source>
</evidence>
<dbReference type="PANTHER" id="PTHR11592:SF78">
    <property type="entry name" value="GLUTATHIONE PEROXIDASE"/>
    <property type="match status" value="1"/>
</dbReference>
<evidence type="ECO:0000256" key="4">
    <source>
        <dbReference type="RuleBase" id="RU000499"/>
    </source>
</evidence>
<dbReference type="InterPro" id="IPR036249">
    <property type="entry name" value="Thioredoxin-like_sf"/>
</dbReference>
<protein>
    <recommendedName>
        <fullName evidence="4">Glutathione peroxidase</fullName>
    </recommendedName>
</protein>
<evidence type="ECO:0000313" key="7">
    <source>
        <dbReference type="Proteomes" id="UP001431010"/>
    </source>
</evidence>
<dbReference type="Gene3D" id="3.40.30.10">
    <property type="entry name" value="Glutaredoxin"/>
    <property type="match status" value="1"/>
</dbReference>
<dbReference type="CDD" id="cd00340">
    <property type="entry name" value="GSH_Peroxidase"/>
    <property type="match status" value="1"/>
</dbReference>
<dbReference type="EMBL" id="CP088156">
    <property type="protein sequence ID" value="UFZ05320.1"/>
    <property type="molecule type" value="Genomic_DNA"/>
</dbReference>
<dbReference type="GO" id="GO:0004601">
    <property type="term" value="F:peroxidase activity"/>
    <property type="evidence" value="ECO:0007669"/>
    <property type="project" value="UniProtKB-KW"/>
</dbReference>
<gene>
    <name evidence="6" type="ORF">LQG66_03080</name>
</gene>
<evidence type="ECO:0000256" key="3">
    <source>
        <dbReference type="ARBA" id="ARBA00023002"/>
    </source>
</evidence>
<dbReference type="PANTHER" id="PTHR11592">
    <property type="entry name" value="GLUTATHIONE PEROXIDASE"/>
    <property type="match status" value="1"/>
</dbReference>
<name>A0ABY3RD30_9BRAD</name>
<dbReference type="Proteomes" id="UP001431010">
    <property type="component" value="Chromosome"/>
</dbReference>